<comment type="subcellular location">
    <subcellularLocation>
        <location evidence="1">Cytoplasm</location>
        <location evidence="1">Cytoskeleton</location>
        <location evidence="1">Microtubule organizing center</location>
        <location evidence="1">Centrosome</location>
        <location evidence="1">Centriole</location>
    </subcellularLocation>
    <subcellularLocation>
        <location evidence="3">Cytoplasm</location>
        <location evidence="3">Cytoskeleton</location>
        <location evidence="3">Spindle pole</location>
    </subcellularLocation>
    <subcellularLocation>
        <location evidence="2">Midbody</location>
    </subcellularLocation>
</comment>
<dbReference type="GO" id="GO:0010457">
    <property type="term" value="P:centriole-centriole cohesion"/>
    <property type="evidence" value="ECO:0007669"/>
    <property type="project" value="TreeGrafter"/>
</dbReference>
<dbReference type="GO" id="GO:0007099">
    <property type="term" value="P:centriole replication"/>
    <property type="evidence" value="ECO:0007669"/>
    <property type="project" value="TreeGrafter"/>
</dbReference>
<dbReference type="AlphaFoldDB" id="A0A3M7QFF6"/>
<keyword evidence="12" id="KW-1185">Reference proteome</keyword>
<dbReference type="GO" id="GO:0030496">
    <property type="term" value="C:midbody"/>
    <property type="evidence" value="ECO:0007669"/>
    <property type="project" value="UniProtKB-SubCell"/>
</dbReference>
<evidence type="ECO:0000256" key="2">
    <source>
        <dbReference type="ARBA" id="ARBA00004214"/>
    </source>
</evidence>
<dbReference type="OrthoDB" id="259598at2759"/>
<dbReference type="InterPro" id="IPR033603">
    <property type="entry name" value="CEP44"/>
</dbReference>
<feature type="region of interest" description="Disordered" evidence="9">
    <location>
        <begin position="323"/>
        <end position="343"/>
    </location>
</feature>
<dbReference type="EMBL" id="REGN01006338">
    <property type="protein sequence ID" value="RNA09914.1"/>
    <property type="molecule type" value="Genomic_DNA"/>
</dbReference>
<gene>
    <name evidence="11" type="ORF">BpHYR1_006979</name>
</gene>
<dbReference type="Proteomes" id="UP000276133">
    <property type="component" value="Unassembled WGS sequence"/>
</dbReference>
<comment type="function">
    <text evidence="8">Centriole-enriched microtubule-binding protein involved in centriole biogenesis. In collaboration with CEP295 and POC1B, is required for the centriole-to-centrosome conversion by ensuring the formation of bona fide centriole wall. Functions as a linker component that maintains centrosome cohesion. Associates with CROCC and regulates its stability and localization to the centrosome.</text>
</comment>
<evidence type="ECO:0000256" key="8">
    <source>
        <dbReference type="ARBA" id="ARBA00046235"/>
    </source>
</evidence>
<dbReference type="PANTHER" id="PTHR31477:SF1">
    <property type="entry name" value="CENTROSOMAL PROTEIN OF 44 KDA"/>
    <property type="match status" value="1"/>
</dbReference>
<dbReference type="PANTHER" id="PTHR31477">
    <property type="entry name" value="CENTROSOMAL PROTEIN OF 44 KDA"/>
    <property type="match status" value="1"/>
</dbReference>
<evidence type="ECO:0000313" key="11">
    <source>
        <dbReference type="EMBL" id="RNA09914.1"/>
    </source>
</evidence>
<evidence type="ECO:0000256" key="6">
    <source>
        <dbReference type="ARBA" id="ARBA00023054"/>
    </source>
</evidence>
<dbReference type="GO" id="GO:0000922">
    <property type="term" value="C:spindle pole"/>
    <property type="evidence" value="ECO:0007669"/>
    <property type="project" value="UniProtKB-SubCell"/>
</dbReference>
<feature type="domain" description="Centrosomal CEP44" evidence="10">
    <location>
        <begin position="3"/>
        <end position="120"/>
    </location>
</feature>
<evidence type="ECO:0000259" key="10">
    <source>
        <dbReference type="Pfam" id="PF15007"/>
    </source>
</evidence>
<evidence type="ECO:0000256" key="1">
    <source>
        <dbReference type="ARBA" id="ARBA00004114"/>
    </source>
</evidence>
<evidence type="ECO:0000256" key="7">
    <source>
        <dbReference type="ARBA" id="ARBA00023212"/>
    </source>
</evidence>
<dbReference type="GO" id="GO:0005813">
    <property type="term" value="C:centrosome"/>
    <property type="evidence" value="ECO:0007669"/>
    <property type="project" value="TreeGrafter"/>
</dbReference>
<organism evidence="11 12">
    <name type="scientific">Brachionus plicatilis</name>
    <name type="common">Marine rotifer</name>
    <name type="synonym">Brachionus muelleri</name>
    <dbReference type="NCBI Taxonomy" id="10195"/>
    <lineage>
        <taxon>Eukaryota</taxon>
        <taxon>Metazoa</taxon>
        <taxon>Spiralia</taxon>
        <taxon>Gnathifera</taxon>
        <taxon>Rotifera</taxon>
        <taxon>Eurotatoria</taxon>
        <taxon>Monogononta</taxon>
        <taxon>Pseudotrocha</taxon>
        <taxon>Ploima</taxon>
        <taxon>Brachionidae</taxon>
        <taxon>Brachionus</taxon>
    </lineage>
</organism>
<comment type="caution">
    <text evidence="11">The sequence shown here is derived from an EMBL/GenBank/DDBJ whole genome shotgun (WGS) entry which is preliminary data.</text>
</comment>
<evidence type="ECO:0000256" key="5">
    <source>
        <dbReference type="ARBA" id="ARBA00022490"/>
    </source>
</evidence>
<sequence length="368" mass="42466">MGDKKNAIKKLQMTCRNIRLSPCLDLKEINLGSPKEYLRLYHHVFLDYNPALAAEILNKHGMELSSKNDKLFIDGIYKLVRDMFGYVPKLTKDQFFQTSFAQIKALMASDIIELILERFKLTPTVSKHKIIENNENLESKELSCNPRQPSIPRKPSVRSKNVSKPKEAVLKEQQLNVDESRGQNTYENLLNTLMEKINNLTFTFGNIVQRIDNIEEKIEEIKNQDKRQTYTGVESGKNYENLSNRITIIESDLINVKQMVSRSMESNYTNETTTYETPSHSFVNMSPRQDEMMYPKKSSLIQGLPYEFDRVLTNDNLNDLTINSTDSTPTLSEPVKQSRLSEEDKNIQRAQELVNRANRLSQMLSNAI</sequence>
<accession>A0A3M7QFF6</accession>
<dbReference type="Pfam" id="PF15007">
    <property type="entry name" value="CEP44"/>
    <property type="match status" value="1"/>
</dbReference>
<feature type="region of interest" description="Disordered" evidence="9">
    <location>
        <begin position="141"/>
        <end position="165"/>
    </location>
</feature>
<dbReference type="InterPro" id="IPR029157">
    <property type="entry name" value="CEP44_CC"/>
</dbReference>
<keyword evidence="7" id="KW-0206">Cytoskeleton</keyword>
<dbReference type="STRING" id="10195.A0A3M7QFF6"/>
<evidence type="ECO:0000256" key="4">
    <source>
        <dbReference type="ARBA" id="ARBA00014053"/>
    </source>
</evidence>
<keyword evidence="6" id="KW-0175">Coiled coil</keyword>
<evidence type="ECO:0000256" key="3">
    <source>
        <dbReference type="ARBA" id="ARBA00004647"/>
    </source>
</evidence>
<reference evidence="11 12" key="1">
    <citation type="journal article" date="2018" name="Sci. Rep.">
        <title>Genomic signatures of local adaptation to the degree of environmental predictability in rotifers.</title>
        <authorList>
            <person name="Franch-Gras L."/>
            <person name="Hahn C."/>
            <person name="Garcia-Roger E.M."/>
            <person name="Carmona M.J."/>
            <person name="Serra M."/>
            <person name="Gomez A."/>
        </authorList>
    </citation>
    <scope>NUCLEOTIDE SEQUENCE [LARGE SCALE GENOMIC DNA]</scope>
    <source>
        <strain evidence="11">HYR1</strain>
    </source>
</reference>
<evidence type="ECO:0000256" key="9">
    <source>
        <dbReference type="SAM" id="MobiDB-lite"/>
    </source>
</evidence>
<keyword evidence="5" id="KW-0963">Cytoplasm</keyword>
<name>A0A3M7QFF6_BRAPC</name>
<protein>
    <recommendedName>
        <fullName evidence="4">Centrosomal protein of 44 kDa</fullName>
    </recommendedName>
</protein>
<dbReference type="GO" id="GO:0005814">
    <property type="term" value="C:centriole"/>
    <property type="evidence" value="ECO:0007669"/>
    <property type="project" value="UniProtKB-SubCell"/>
</dbReference>
<proteinExistence type="predicted"/>
<evidence type="ECO:0000313" key="12">
    <source>
        <dbReference type="Proteomes" id="UP000276133"/>
    </source>
</evidence>